<dbReference type="InterPro" id="IPR013822">
    <property type="entry name" value="Signal_recog_particl_SRP54_hlx"/>
</dbReference>
<evidence type="ECO:0000256" key="4">
    <source>
        <dbReference type="ARBA" id="ARBA00022884"/>
    </source>
</evidence>
<dbReference type="HAMAP" id="MF_00306">
    <property type="entry name" value="SRP54"/>
    <property type="match status" value="1"/>
</dbReference>
<dbReference type="InterPro" id="IPR004780">
    <property type="entry name" value="SRP"/>
</dbReference>
<dbReference type="SMART" id="SM00962">
    <property type="entry name" value="SRP54"/>
    <property type="match status" value="1"/>
</dbReference>
<evidence type="ECO:0000256" key="9">
    <source>
        <dbReference type="SAM" id="Coils"/>
    </source>
</evidence>
<dbReference type="GO" id="GO:0005786">
    <property type="term" value="C:signal recognition particle, endoplasmic reticulum targeting"/>
    <property type="evidence" value="ECO:0007669"/>
    <property type="project" value="UniProtKB-KW"/>
</dbReference>
<comment type="similarity">
    <text evidence="1">Belongs to the GTP-binding SRP family. SRP54 subfamily.</text>
</comment>
<dbReference type="SUPFAM" id="SSF52540">
    <property type="entry name" value="P-loop containing nucleoside triphosphate hydrolases"/>
    <property type="match status" value="1"/>
</dbReference>
<dbReference type="Gene3D" id="1.20.120.140">
    <property type="entry name" value="Signal recognition particle SRP54, nucleotide-binding domain"/>
    <property type="match status" value="1"/>
</dbReference>
<dbReference type="SMART" id="SM00963">
    <property type="entry name" value="SRP54_N"/>
    <property type="match status" value="1"/>
</dbReference>
<evidence type="ECO:0000256" key="10">
    <source>
        <dbReference type="SAM" id="MobiDB-lite"/>
    </source>
</evidence>
<dbReference type="GO" id="GO:0006614">
    <property type="term" value="P:SRP-dependent cotranslational protein targeting to membrane"/>
    <property type="evidence" value="ECO:0007669"/>
    <property type="project" value="InterPro"/>
</dbReference>
<evidence type="ECO:0000256" key="2">
    <source>
        <dbReference type="ARBA" id="ARBA00022741"/>
    </source>
</evidence>
<evidence type="ECO:0000256" key="6">
    <source>
        <dbReference type="ARBA" id="ARBA00023135"/>
    </source>
</evidence>
<feature type="region of interest" description="Disordered" evidence="10">
    <location>
        <begin position="381"/>
        <end position="408"/>
    </location>
</feature>
<dbReference type="InterPro" id="IPR004125">
    <property type="entry name" value="Signal_recog_particle_SRP54_M"/>
</dbReference>
<keyword evidence="9" id="KW-0175">Coiled coil</keyword>
<dbReference type="Gene3D" id="1.10.260.30">
    <property type="entry name" value="Signal recognition particle, SRP54 subunit, M-domain"/>
    <property type="match status" value="1"/>
</dbReference>
<dbReference type="PANTHER" id="PTHR11564:SF5">
    <property type="entry name" value="SIGNAL RECOGNITION PARTICLE SUBUNIT SRP54"/>
    <property type="match status" value="1"/>
</dbReference>
<proteinExistence type="inferred from homology"/>
<dbReference type="InterPro" id="IPR003593">
    <property type="entry name" value="AAA+_ATPase"/>
</dbReference>
<sequence length="408" mass="44189">MFDSLSDRLGGVFDRLRSKGRLNEDDVNTALREVRIALLEADVSLPVVKTFLARVKERALGVEVTKSLTPGQQVIKIVHEELIVTLGEERAPLVRPAAPPLVILMVGLQGSGKTTTAAKLAKYLKGKGKRPLLVAADLQRPAAIDQLETLGRSIGVPVYVERKGKAPKVAKAALKAARDERANVVIIDTAGRLQIDTDLMKELAAVKKATSPDETLLVVDAMTGQEAVNVAKGFAEYTEVTGLIMTKIDGDARGGAAISAREVTGVPIKFVGTGETINDLDAFHPDRMASRILGMGDVLTLIEKAEETYDQEEAERTAKKMLDATFDLEDFLEQFQQIKKMGPLQQLVGMLPGAGSALRDVQVDEKQLARVEAIIRSMTPGERRNPKMINGSRKRRIAAGSGTRPQDV</sequence>
<evidence type="ECO:0000256" key="5">
    <source>
        <dbReference type="ARBA" id="ARBA00023134"/>
    </source>
</evidence>
<dbReference type="InterPro" id="IPR000897">
    <property type="entry name" value="SRP54_GTPase_dom"/>
</dbReference>
<keyword evidence="4" id="KW-0694">RNA-binding</keyword>
<evidence type="ECO:0000256" key="3">
    <source>
        <dbReference type="ARBA" id="ARBA00022801"/>
    </source>
</evidence>
<evidence type="ECO:0000259" key="11">
    <source>
        <dbReference type="PROSITE" id="PS00300"/>
    </source>
</evidence>
<dbReference type="EC" id="3.6.5.4" evidence="8"/>
<dbReference type="GO" id="GO:0005525">
    <property type="term" value="F:GTP binding"/>
    <property type="evidence" value="ECO:0007669"/>
    <property type="project" value="UniProtKB-KW"/>
</dbReference>
<gene>
    <name evidence="12" type="ORF">MNBD_ACTINO01-285</name>
</gene>
<dbReference type="PROSITE" id="PS00300">
    <property type="entry name" value="SRP54"/>
    <property type="match status" value="1"/>
</dbReference>
<keyword evidence="5" id="KW-0342">GTP-binding</keyword>
<dbReference type="InterPro" id="IPR027417">
    <property type="entry name" value="P-loop_NTPase"/>
</dbReference>
<reference evidence="12" key="1">
    <citation type="submission" date="2018-06" db="EMBL/GenBank/DDBJ databases">
        <authorList>
            <person name="Zhirakovskaya E."/>
        </authorList>
    </citation>
    <scope>NUCLEOTIDE SEQUENCE</scope>
</reference>
<evidence type="ECO:0000256" key="7">
    <source>
        <dbReference type="ARBA" id="ARBA00023274"/>
    </source>
</evidence>
<evidence type="ECO:0000313" key="12">
    <source>
        <dbReference type="EMBL" id="VAV98225.1"/>
    </source>
</evidence>
<dbReference type="InterPro" id="IPR036891">
    <property type="entry name" value="Signal_recog_part_SRP54_M_sf"/>
</dbReference>
<keyword evidence="7" id="KW-0687">Ribonucleoprotein</keyword>
<dbReference type="SUPFAM" id="SSF47446">
    <property type="entry name" value="Signal peptide-binding domain"/>
    <property type="match status" value="1"/>
</dbReference>
<dbReference type="EMBL" id="UOEI01000226">
    <property type="protein sequence ID" value="VAV98225.1"/>
    <property type="molecule type" value="Genomic_DNA"/>
</dbReference>
<dbReference type="GO" id="GO:0003924">
    <property type="term" value="F:GTPase activity"/>
    <property type="evidence" value="ECO:0007669"/>
    <property type="project" value="InterPro"/>
</dbReference>
<keyword evidence="3" id="KW-0378">Hydrolase</keyword>
<dbReference type="CDD" id="cd18539">
    <property type="entry name" value="SRP_G"/>
    <property type="match status" value="1"/>
</dbReference>
<dbReference type="Pfam" id="PF00448">
    <property type="entry name" value="SRP54"/>
    <property type="match status" value="1"/>
</dbReference>
<dbReference type="InterPro" id="IPR042101">
    <property type="entry name" value="SRP54_N_sf"/>
</dbReference>
<dbReference type="Gene3D" id="3.40.50.300">
    <property type="entry name" value="P-loop containing nucleotide triphosphate hydrolases"/>
    <property type="match status" value="1"/>
</dbReference>
<dbReference type="AlphaFoldDB" id="A0A3B0STT7"/>
<dbReference type="FunFam" id="3.40.50.300:FF:000022">
    <property type="entry name" value="Signal recognition particle 54 kDa subunit"/>
    <property type="match status" value="1"/>
</dbReference>
<keyword evidence="2" id="KW-0547">Nucleotide-binding</keyword>
<dbReference type="PANTHER" id="PTHR11564">
    <property type="entry name" value="SIGNAL RECOGNITION PARTICLE 54K PROTEIN SRP54"/>
    <property type="match status" value="1"/>
</dbReference>
<keyword evidence="6" id="KW-0733">Signal recognition particle</keyword>
<organism evidence="12">
    <name type="scientific">hydrothermal vent metagenome</name>
    <dbReference type="NCBI Taxonomy" id="652676"/>
    <lineage>
        <taxon>unclassified sequences</taxon>
        <taxon>metagenomes</taxon>
        <taxon>ecological metagenomes</taxon>
    </lineage>
</organism>
<feature type="coiled-coil region" evidence="9">
    <location>
        <begin position="295"/>
        <end position="322"/>
    </location>
</feature>
<dbReference type="Pfam" id="PF02978">
    <property type="entry name" value="SRP_SPB"/>
    <property type="match status" value="1"/>
</dbReference>
<evidence type="ECO:0000256" key="8">
    <source>
        <dbReference type="ARBA" id="ARBA00035672"/>
    </source>
</evidence>
<feature type="non-terminal residue" evidence="12">
    <location>
        <position position="408"/>
    </location>
</feature>
<dbReference type="Pfam" id="PF02881">
    <property type="entry name" value="SRP54_N"/>
    <property type="match status" value="1"/>
</dbReference>
<protein>
    <recommendedName>
        <fullName evidence="8">signal-recognition-particle GTPase</fullName>
        <ecNumber evidence="8">3.6.5.4</ecNumber>
    </recommendedName>
</protein>
<evidence type="ECO:0000256" key="1">
    <source>
        <dbReference type="ARBA" id="ARBA00005450"/>
    </source>
</evidence>
<dbReference type="SMART" id="SM00382">
    <property type="entry name" value="AAA"/>
    <property type="match status" value="1"/>
</dbReference>
<accession>A0A3B0STT7</accession>
<dbReference type="InterPro" id="IPR022941">
    <property type="entry name" value="SRP54"/>
</dbReference>
<dbReference type="NCBIfam" id="TIGR00959">
    <property type="entry name" value="ffh"/>
    <property type="match status" value="1"/>
</dbReference>
<feature type="domain" description="SRP54-type proteins GTP-binding" evidence="11">
    <location>
        <begin position="267"/>
        <end position="280"/>
    </location>
</feature>
<name>A0A3B0STT7_9ZZZZ</name>
<dbReference type="GO" id="GO:0008312">
    <property type="term" value="F:7S RNA binding"/>
    <property type="evidence" value="ECO:0007669"/>
    <property type="project" value="InterPro"/>
</dbReference>